<evidence type="ECO:0000256" key="6">
    <source>
        <dbReference type="ARBA" id="ARBA00023098"/>
    </source>
</evidence>
<comment type="caution">
    <text evidence="9">The sequence shown here is derived from an EMBL/GenBank/DDBJ whole genome shotgun (WGS) entry which is preliminary data.</text>
</comment>
<dbReference type="InterPro" id="IPR036291">
    <property type="entry name" value="NAD(P)-bd_dom_sf"/>
</dbReference>
<gene>
    <name evidence="9" type="ORF">DAY19_13965</name>
</gene>
<protein>
    <recommendedName>
        <fullName evidence="8">Enoyl-[acyl-carrier-protein] reductase [NADH]</fullName>
        <ecNumber evidence="8">1.3.1.9</ecNumber>
    </recommendedName>
</protein>
<evidence type="ECO:0000256" key="2">
    <source>
        <dbReference type="ARBA" id="ARBA00009233"/>
    </source>
</evidence>
<comment type="similarity">
    <text evidence="2 8">Belongs to the short-chain dehydrogenases/reductases (SDR) family. FabI subfamily.</text>
</comment>
<dbReference type="PANTHER" id="PTHR43159">
    <property type="entry name" value="ENOYL-[ACYL-CARRIER-PROTEIN] REDUCTASE"/>
    <property type="match status" value="1"/>
</dbReference>
<evidence type="ECO:0000313" key="10">
    <source>
        <dbReference type="Proteomes" id="UP000443582"/>
    </source>
</evidence>
<keyword evidence="4" id="KW-0276">Fatty acid metabolism</keyword>
<dbReference type="RefSeq" id="WP_115363532.1">
    <property type="nucleotide sequence ID" value="NZ_QDKL01000003.1"/>
</dbReference>
<comment type="catalytic activity">
    <reaction evidence="8">
        <text>a 2,3-saturated acyl-[ACP] + NAD(+) = a (2E)-enoyl-[ACP] + NADH + H(+)</text>
        <dbReference type="Rhea" id="RHEA:10240"/>
        <dbReference type="Rhea" id="RHEA-COMP:9925"/>
        <dbReference type="Rhea" id="RHEA-COMP:9926"/>
        <dbReference type="ChEBI" id="CHEBI:15378"/>
        <dbReference type="ChEBI" id="CHEBI:57540"/>
        <dbReference type="ChEBI" id="CHEBI:57945"/>
        <dbReference type="ChEBI" id="CHEBI:78784"/>
        <dbReference type="ChEBI" id="CHEBI:78785"/>
        <dbReference type="EC" id="1.3.1.9"/>
    </reaction>
</comment>
<dbReference type="Gene3D" id="3.40.50.720">
    <property type="entry name" value="NAD(P)-binding Rossmann-like Domain"/>
    <property type="match status" value="1"/>
</dbReference>
<evidence type="ECO:0000256" key="4">
    <source>
        <dbReference type="ARBA" id="ARBA00022832"/>
    </source>
</evidence>
<dbReference type="PIRSF" id="PIRSF000094">
    <property type="entry name" value="Enoyl-ACP_rdct"/>
    <property type="match status" value="1"/>
</dbReference>
<keyword evidence="5 8" id="KW-0560">Oxidoreductase</keyword>
<organism evidence="9 10">
    <name type="scientific">Halobacteriovorax vibrionivorans</name>
    <dbReference type="NCBI Taxonomy" id="2152716"/>
    <lineage>
        <taxon>Bacteria</taxon>
        <taxon>Pseudomonadati</taxon>
        <taxon>Bdellovibrionota</taxon>
        <taxon>Bacteriovoracia</taxon>
        <taxon>Bacteriovoracales</taxon>
        <taxon>Halobacteriovoraceae</taxon>
        <taxon>Halobacteriovorax</taxon>
    </lineage>
</organism>
<sequence length="255" mass="27551">MGILEGKKVLVLGLANDKSIAWGISKQMKEQGARLAFSYLNEALQKRVEPLSEEIGGEFTFELDVQNEEHMTKMAEIVKEKWGDVDVIVHSLAFADKTDLKDRFHKTSREGFKMAQDISAYSLLGVCNVLKPLMAKDCSVIALTYHGSVKVLNGYNVMGVAKASLESTMRYLADDLGPEGIRVNCISAGPIRTLAASGVPGLKGFLNDVEEKSPLRRNVTQEDVGGAAVFLGSRLANGVTGQVLYVDSGISILGA</sequence>
<accession>A0ABY0IDP3</accession>
<dbReference type="Pfam" id="PF13561">
    <property type="entry name" value="adh_short_C2"/>
    <property type="match status" value="1"/>
</dbReference>
<dbReference type="Proteomes" id="UP000443582">
    <property type="component" value="Unassembled WGS sequence"/>
</dbReference>
<dbReference type="SUPFAM" id="SSF51735">
    <property type="entry name" value="NAD(P)-binding Rossmann-fold domains"/>
    <property type="match status" value="1"/>
</dbReference>
<dbReference type="CDD" id="cd05372">
    <property type="entry name" value="ENR_SDR"/>
    <property type="match status" value="1"/>
</dbReference>
<evidence type="ECO:0000256" key="8">
    <source>
        <dbReference type="PIRNR" id="PIRNR000094"/>
    </source>
</evidence>
<reference evidence="10" key="1">
    <citation type="journal article" date="2019" name="Int. J. Syst. Evol. Microbiol.">
        <title>Halobacteriovorax valvorus sp. nov., a novel prokaryotic predator isolated from coastal seawater of China.</title>
        <authorList>
            <person name="Chen M.-X."/>
        </authorList>
    </citation>
    <scope>NUCLEOTIDE SEQUENCE [LARGE SCALE GENOMIC DNA]</scope>
    <source>
        <strain evidence="10">BL9</strain>
    </source>
</reference>
<evidence type="ECO:0000256" key="1">
    <source>
        <dbReference type="ARBA" id="ARBA00005194"/>
    </source>
</evidence>
<evidence type="ECO:0000313" key="9">
    <source>
        <dbReference type="EMBL" id="RZF21081.1"/>
    </source>
</evidence>
<name>A0ABY0IDP3_9BACT</name>
<dbReference type="Gene3D" id="1.10.8.400">
    <property type="entry name" value="Enoyl acyl carrier protein reductase"/>
    <property type="match status" value="1"/>
</dbReference>
<keyword evidence="6" id="KW-0443">Lipid metabolism</keyword>
<keyword evidence="10" id="KW-1185">Reference proteome</keyword>
<comment type="pathway">
    <text evidence="1">Lipid metabolism; fatty acid biosynthesis.</text>
</comment>
<evidence type="ECO:0000256" key="5">
    <source>
        <dbReference type="ARBA" id="ARBA00023002"/>
    </source>
</evidence>
<keyword evidence="3 8" id="KW-0444">Lipid biosynthesis</keyword>
<evidence type="ECO:0000256" key="7">
    <source>
        <dbReference type="ARBA" id="ARBA00023160"/>
    </source>
</evidence>
<proteinExistence type="inferred from homology"/>
<dbReference type="EC" id="1.3.1.9" evidence="8"/>
<dbReference type="EMBL" id="QDKL01000003">
    <property type="protein sequence ID" value="RZF21081.1"/>
    <property type="molecule type" value="Genomic_DNA"/>
</dbReference>
<dbReference type="PANTHER" id="PTHR43159:SF2">
    <property type="entry name" value="ENOYL-[ACYL-CARRIER-PROTEIN] REDUCTASE [NADH], CHLOROPLASTIC"/>
    <property type="match status" value="1"/>
</dbReference>
<evidence type="ECO:0000256" key="3">
    <source>
        <dbReference type="ARBA" id="ARBA00022516"/>
    </source>
</evidence>
<dbReference type="InterPro" id="IPR014358">
    <property type="entry name" value="Enoyl-ACP_Rdtase_NADH"/>
</dbReference>
<dbReference type="InterPro" id="IPR002347">
    <property type="entry name" value="SDR_fam"/>
</dbReference>
<keyword evidence="7 8" id="KW-0275">Fatty acid biosynthesis</keyword>
<keyword evidence="8" id="KW-0520">NAD</keyword>
<dbReference type="PRINTS" id="PR00081">
    <property type="entry name" value="GDHRDH"/>
</dbReference>